<evidence type="ECO:0000313" key="2">
    <source>
        <dbReference type="Proteomes" id="UP001172386"/>
    </source>
</evidence>
<gene>
    <name evidence="1" type="ORF">H2198_003414</name>
</gene>
<dbReference type="EMBL" id="JAPDRQ010000045">
    <property type="protein sequence ID" value="KAJ9658985.1"/>
    <property type="molecule type" value="Genomic_DNA"/>
</dbReference>
<organism evidence="1 2">
    <name type="scientific">Neophaeococcomyces mojaviensis</name>
    <dbReference type="NCBI Taxonomy" id="3383035"/>
    <lineage>
        <taxon>Eukaryota</taxon>
        <taxon>Fungi</taxon>
        <taxon>Dikarya</taxon>
        <taxon>Ascomycota</taxon>
        <taxon>Pezizomycotina</taxon>
        <taxon>Eurotiomycetes</taxon>
        <taxon>Chaetothyriomycetidae</taxon>
        <taxon>Chaetothyriales</taxon>
        <taxon>Chaetothyriales incertae sedis</taxon>
        <taxon>Neophaeococcomyces</taxon>
    </lineage>
</organism>
<reference evidence="1" key="1">
    <citation type="submission" date="2022-10" db="EMBL/GenBank/DDBJ databases">
        <title>Culturing micro-colonial fungi from biological soil crusts in the Mojave desert and describing Neophaeococcomyces mojavensis, and introducing the new genera and species Taxawa tesnikishii.</title>
        <authorList>
            <person name="Kurbessoian T."/>
            <person name="Stajich J.E."/>
        </authorList>
    </citation>
    <scope>NUCLEOTIDE SEQUENCE</scope>
    <source>
        <strain evidence="1">JES_112</strain>
    </source>
</reference>
<comment type="caution">
    <text evidence="1">The sequence shown here is derived from an EMBL/GenBank/DDBJ whole genome shotgun (WGS) entry which is preliminary data.</text>
</comment>
<sequence length="546" mass="60176">MEPISGSENAGSASTGFPKDVEDETNQQRQVSVNDDDFEMQGLTLYEKKALLVNRELAAQGMGRYQWMIFFLCGFGYLLDLLWAQAFGLILASIQQEFGFSAIDSGNLSTSFSAGLTAGAAFWGIMVDIIGRYWAFNFTVLLSSVFGICLAAPNTYNGVLILTAFVGLGIGGNVPIDTTICLELLPQNRRWLLPALSIFQPFGVVICSAIAYGFIPNYSCATDLESCHNAPAGQPCCEKADNMGWRYTMITLGAITIFVFISRFVLFRFQESPKYLLYRGKDERAVKSLQYIANYNKVPCNITLESFTQLDEDDASISSNNSESRIVLGSGDKLQDLSLWDKFKLELVRLRVLFGTPPMAWLTVCIWIIYMFDYWGFTIAGSFLPLILRKKGASVGLTLDETYKSYVYIYLPGVIGVLAGTLIYKWRRISMTISSALFGAMLFTFTAVHTKATYIGINALVYVFQSMFNSILYGATPEFFPAPVRGTASGIASFWGRIFSIIAPLAAARVLATSINGVLYLAGAGVFISTIFICLLPGRYLGGQSY</sequence>
<proteinExistence type="predicted"/>
<evidence type="ECO:0000313" key="1">
    <source>
        <dbReference type="EMBL" id="KAJ9658985.1"/>
    </source>
</evidence>
<name>A0ACC3ABG3_9EURO</name>
<protein>
    <submittedName>
        <fullName evidence="1">Uncharacterized protein</fullName>
    </submittedName>
</protein>
<accession>A0ACC3ABG3</accession>
<dbReference type="Proteomes" id="UP001172386">
    <property type="component" value="Unassembled WGS sequence"/>
</dbReference>
<keyword evidence="2" id="KW-1185">Reference proteome</keyword>